<proteinExistence type="predicted"/>
<dbReference type="Pfam" id="PF05965">
    <property type="entry name" value="FYRC"/>
    <property type="match status" value="1"/>
</dbReference>
<protein>
    <recommendedName>
        <fullName evidence="6">Transforming growth factor beta regulator 1</fullName>
    </recommendedName>
</protein>
<dbReference type="SMART" id="SM00542">
    <property type="entry name" value="FYRC"/>
    <property type="match status" value="1"/>
</dbReference>
<organism evidence="4 5">
    <name type="scientific">Cryptolaemus montrouzieri</name>
    <dbReference type="NCBI Taxonomy" id="559131"/>
    <lineage>
        <taxon>Eukaryota</taxon>
        <taxon>Metazoa</taxon>
        <taxon>Ecdysozoa</taxon>
        <taxon>Arthropoda</taxon>
        <taxon>Hexapoda</taxon>
        <taxon>Insecta</taxon>
        <taxon>Pterygota</taxon>
        <taxon>Neoptera</taxon>
        <taxon>Endopterygota</taxon>
        <taxon>Coleoptera</taxon>
        <taxon>Polyphaga</taxon>
        <taxon>Cucujiformia</taxon>
        <taxon>Coccinelloidea</taxon>
        <taxon>Coccinellidae</taxon>
        <taxon>Scymninae</taxon>
        <taxon>Scymnini</taxon>
        <taxon>Cryptolaemus</taxon>
    </lineage>
</organism>
<evidence type="ECO:0008006" key="6">
    <source>
        <dbReference type="Google" id="ProtNLM"/>
    </source>
</evidence>
<comment type="caution">
    <text evidence="4">The sequence shown here is derived from an EMBL/GenBank/DDBJ whole genome shotgun (WGS) entry which is preliminary data.</text>
</comment>
<feature type="region of interest" description="Disordered" evidence="3">
    <location>
        <begin position="104"/>
        <end position="144"/>
    </location>
</feature>
<dbReference type="Proteomes" id="UP001516400">
    <property type="component" value="Unassembled WGS sequence"/>
</dbReference>
<evidence type="ECO:0000313" key="4">
    <source>
        <dbReference type="EMBL" id="KAL3266296.1"/>
    </source>
</evidence>
<dbReference type="InterPro" id="IPR003888">
    <property type="entry name" value="FYrich_N"/>
</dbReference>
<reference evidence="4 5" key="1">
    <citation type="journal article" date="2021" name="BMC Biol.">
        <title>Horizontally acquired antibacterial genes associated with adaptive radiation of ladybird beetles.</title>
        <authorList>
            <person name="Li H.S."/>
            <person name="Tang X.F."/>
            <person name="Huang Y.H."/>
            <person name="Xu Z.Y."/>
            <person name="Chen M.L."/>
            <person name="Du X.Y."/>
            <person name="Qiu B.Y."/>
            <person name="Chen P.T."/>
            <person name="Zhang W."/>
            <person name="Slipinski A."/>
            <person name="Escalona H.E."/>
            <person name="Waterhouse R.M."/>
            <person name="Zwick A."/>
            <person name="Pang H."/>
        </authorList>
    </citation>
    <scope>NUCLEOTIDE SEQUENCE [LARGE SCALE GENOMIC DNA]</scope>
    <source>
        <strain evidence="4">SYSU2018</strain>
    </source>
</reference>
<feature type="compositionally biased region" description="Basic and acidic residues" evidence="3">
    <location>
        <begin position="113"/>
        <end position="127"/>
    </location>
</feature>
<keyword evidence="2" id="KW-0539">Nucleus</keyword>
<dbReference type="PROSITE" id="PS51543">
    <property type="entry name" value="FYRC"/>
    <property type="match status" value="1"/>
</dbReference>
<feature type="compositionally biased region" description="Basic and acidic residues" evidence="3">
    <location>
        <begin position="1"/>
        <end position="10"/>
    </location>
</feature>
<feature type="region of interest" description="Disordered" evidence="3">
    <location>
        <begin position="1"/>
        <end position="22"/>
    </location>
</feature>
<keyword evidence="5" id="KW-1185">Reference proteome</keyword>
<dbReference type="EMBL" id="JABFTP020000001">
    <property type="protein sequence ID" value="KAL3266296.1"/>
    <property type="molecule type" value="Genomic_DNA"/>
</dbReference>
<dbReference type="SMART" id="SM00541">
    <property type="entry name" value="FYRN"/>
    <property type="match status" value="1"/>
</dbReference>
<dbReference type="AlphaFoldDB" id="A0ABD2MIQ6"/>
<comment type="subcellular location">
    <subcellularLocation>
        <location evidence="1">Nucleus</location>
    </subcellularLocation>
</comment>
<dbReference type="Gene3D" id="3.30.160.360">
    <property type="match status" value="1"/>
</dbReference>
<evidence type="ECO:0000256" key="3">
    <source>
        <dbReference type="SAM" id="MobiDB-lite"/>
    </source>
</evidence>
<feature type="compositionally biased region" description="Basic residues" evidence="3">
    <location>
        <begin position="128"/>
        <end position="140"/>
    </location>
</feature>
<name>A0ABD2MIQ6_9CUCU</name>
<evidence type="ECO:0000313" key="5">
    <source>
        <dbReference type="Proteomes" id="UP001516400"/>
    </source>
</evidence>
<dbReference type="Pfam" id="PF05964">
    <property type="entry name" value="FYRN"/>
    <property type="match status" value="1"/>
</dbReference>
<dbReference type="PANTHER" id="PTHR22715">
    <property type="entry name" value="TRANSFORMING GROWTH FACTOR BETA REGULATED GENE 1"/>
    <property type="match status" value="1"/>
</dbReference>
<dbReference type="InterPro" id="IPR040092">
    <property type="entry name" value="TBRG1"/>
</dbReference>
<accession>A0ABD2MIQ6</accession>
<dbReference type="InterPro" id="IPR003889">
    <property type="entry name" value="FYrich_C"/>
</dbReference>
<gene>
    <name evidence="4" type="ORF">HHI36_010476</name>
</gene>
<sequence>MSNFDFHNKNISDASDNSPGKYRQKLNYTKTLIREYVHENAALVDELDEMNIQIIIRNEERKFLLKKLCEFEPLTANEVQTFAKKTGNSVSGGSVSVIESRKIKRKLSSSGEHVGKPESKSRSDRKSNFRRTSKIKKRMVHPIPSDSTGKPIFPIELGRLTVYSLGEVIPDIPQFHSEEVIYPVGYVSTRIYGSLKDPTVKCVYTCKISDANSLPRFEIASDDKPSPIIGDTPDICHSLLLQRINDALSLNVVSTRPRGNEFFGLNHPVVLNLIQSCPGTRKCSNYKWNRFEVSKSCDSHIDDNDAGLSYEYLQRSINFCKYKMAPDILQKPEGFDETKKIKHEMYY</sequence>
<evidence type="ECO:0000256" key="1">
    <source>
        <dbReference type="ARBA" id="ARBA00004123"/>
    </source>
</evidence>
<dbReference type="PROSITE" id="PS51542">
    <property type="entry name" value="FYRN"/>
    <property type="match status" value="1"/>
</dbReference>
<dbReference type="PANTHER" id="PTHR22715:SF0">
    <property type="entry name" value="TRANSFORMING GROWTH FACTOR BETA REGULATOR 1"/>
    <property type="match status" value="1"/>
</dbReference>
<dbReference type="GO" id="GO:0005634">
    <property type="term" value="C:nucleus"/>
    <property type="evidence" value="ECO:0007669"/>
    <property type="project" value="UniProtKB-SubCell"/>
</dbReference>
<evidence type="ECO:0000256" key="2">
    <source>
        <dbReference type="ARBA" id="ARBA00023242"/>
    </source>
</evidence>